<sequence>MLVVMMVMMEWVLLGLQWWQEGIDGRVQVDGIRDGLHDTHRDGLQTIRLVGMQLLLPLLSLLLSLLLWRCSEQMTLSSGSYGRDQLDVHGNGDRLGWGHLDHMMVGHDRNVVNHHLALRVVEGDGLDEMRWGWEEARRSGHLRMNVRMWNQNGLQLLGWWYLRSVDGMRCRMLCWILPLRWELLGLGQRVLRRCHRKLRSGSTGRCRRYLLVELLLMMLVVVVMVKLGCFTARQQRLHEILTQGDRLLGLLLWRRSVEASGRCEWGKLMRTTLRLEQIEEGTIERLIILAVHRNSVRRDGVDWREVLGIILIPDDVRPVVRRFDLPLLLMSFLRLISFLRGCVGCDGNLQLEAMSTLLVTVSNAFHFPPSAHVAVMRSCFLRVVPLLAILLDEEVRIVALALESSVGQLDNVTEPGNGQIDHSEGILWAHYPPYILALLAIDGVVKLLVVSFTCCALLIDPRSIRSMVYYEQASLPGTATAHKLVVAIRQKCNAEDVLNELNDLPNSRDASDTDMAEAPFNPLKIDALAETEEAQICILHNMFELWVDHQQMMVVIVDKLLKVQIVECSAVATWVFSKEMVGEFTKMYLWEILHLTIKKMNQHVTKLSREMNEAKDKLARTVESSSSESEEEEGGEPNPQKRRKNTETSGEKPTEEQVERMEEKLEAAYVDQKRLFLIIFQRFIMILSEHLVKCDTDGRDYDTDWYRWTIGRLQQVFMMHHEQVQKYSSTLESLLFTSDLDPHILDVFHQFTALRACDL</sequence>
<dbReference type="Proteomes" id="UP000075886">
    <property type="component" value="Unassembled WGS sequence"/>
</dbReference>
<dbReference type="STRING" id="69004.A0A182Q9S1"/>
<dbReference type="InterPro" id="IPR027159">
    <property type="entry name" value="CBP80"/>
</dbReference>
<dbReference type="SUPFAM" id="SSF48371">
    <property type="entry name" value="ARM repeat"/>
    <property type="match status" value="1"/>
</dbReference>
<evidence type="ECO:0000259" key="4">
    <source>
        <dbReference type="Pfam" id="PF09090"/>
    </source>
</evidence>
<evidence type="ECO:0000313" key="5">
    <source>
        <dbReference type="EnsemblMetazoa" id="AFAF005871-PA"/>
    </source>
</evidence>
<reference evidence="5" key="2">
    <citation type="submission" date="2020-05" db="UniProtKB">
        <authorList>
            <consortium name="EnsemblMetazoa"/>
        </authorList>
    </citation>
    <scope>IDENTIFICATION</scope>
    <source>
        <strain evidence="5">FAR1</strain>
    </source>
</reference>
<evidence type="ECO:0000313" key="6">
    <source>
        <dbReference type="Proteomes" id="UP000075886"/>
    </source>
</evidence>
<dbReference type="GO" id="GO:0005634">
    <property type="term" value="C:nucleus"/>
    <property type="evidence" value="ECO:0007669"/>
    <property type="project" value="TreeGrafter"/>
</dbReference>
<reference evidence="6" key="1">
    <citation type="submission" date="2014-01" db="EMBL/GenBank/DDBJ databases">
        <title>The Genome Sequence of Anopheles farauti FAR1 (V2).</title>
        <authorList>
            <consortium name="The Broad Institute Genomics Platform"/>
            <person name="Neafsey D.E."/>
            <person name="Besansky N."/>
            <person name="Howell P."/>
            <person name="Walton C."/>
            <person name="Young S.K."/>
            <person name="Zeng Q."/>
            <person name="Gargeya S."/>
            <person name="Fitzgerald M."/>
            <person name="Haas B."/>
            <person name="Abouelleil A."/>
            <person name="Allen A.W."/>
            <person name="Alvarado L."/>
            <person name="Arachchi H.M."/>
            <person name="Berlin A.M."/>
            <person name="Chapman S.B."/>
            <person name="Gainer-Dewar J."/>
            <person name="Goldberg J."/>
            <person name="Griggs A."/>
            <person name="Gujja S."/>
            <person name="Hansen M."/>
            <person name="Howarth C."/>
            <person name="Imamovic A."/>
            <person name="Ireland A."/>
            <person name="Larimer J."/>
            <person name="McCowan C."/>
            <person name="Murphy C."/>
            <person name="Pearson M."/>
            <person name="Poon T.W."/>
            <person name="Priest M."/>
            <person name="Roberts A."/>
            <person name="Saif S."/>
            <person name="Shea T."/>
            <person name="Sisk P."/>
            <person name="Sykes S."/>
            <person name="Wortman J."/>
            <person name="Nusbaum C."/>
            <person name="Birren B."/>
        </authorList>
    </citation>
    <scope>NUCLEOTIDE SEQUENCE [LARGE SCALE GENOMIC DNA]</scope>
    <source>
        <strain evidence="6">FAR1</strain>
    </source>
</reference>
<dbReference type="InterPro" id="IPR016024">
    <property type="entry name" value="ARM-type_fold"/>
</dbReference>
<dbReference type="GO" id="GO:0005846">
    <property type="term" value="C:nuclear cap binding complex"/>
    <property type="evidence" value="ECO:0007669"/>
    <property type="project" value="InterPro"/>
</dbReference>
<feature type="compositionally biased region" description="Basic and acidic residues" evidence="1">
    <location>
        <begin position="645"/>
        <end position="659"/>
    </location>
</feature>
<dbReference type="PANTHER" id="PTHR12412:SF2">
    <property type="entry name" value="NUCLEAR CAP-BINDING PROTEIN SUBUNIT 1"/>
    <property type="match status" value="1"/>
</dbReference>
<dbReference type="InterPro" id="IPR015174">
    <property type="entry name" value="MIF4G-like_typ-2"/>
</dbReference>
<feature type="region of interest" description="Disordered" evidence="1">
    <location>
        <begin position="613"/>
        <end position="659"/>
    </location>
</feature>
<name>A0A182Q9S1_9DIPT</name>
<keyword evidence="2" id="KW-1133">Transmembrane helix</keyword>
<dbReference type="GO" id="GO:0003729">
    <property type="term" value="F:mRNA binding"/>
    <property type="evidence" value="ECO:0007669"/>
    <property type="project" value="TreeGrafter"/>
</dbReference>
<evidence type="ECO:0000256" key="1">
    <source>
        <dbReference type="SAM" id="MobiDB-lite"/>
    </source>
</evidence>
<feature type="transmembrane region" description="Helical" evidence="2">
    <location>
        <begin position="209"/>
        <end position="228"/>
    </location>
</feature>
<dbReference type="EMBL" id="AXCN02001493">
    <property type="status" value="NOT_ANNOTATED_CDS"/>
    <property type="molecule type" value="Genomic_DNA"/>
</dbReference>
<dbReference type="PANTHER" id="PTHR12412">
    <property type="entry name" value="CAP BINDING PROTEIN"/>
    <property type="match status" value="1"/>
</dbReference>
<protein>
    <recommendedName>
        <fullName evidence="4">MIF4G-like type 2 domain-containing protein</fullName>
    </recommendedName>
</protein>
<proteinExistence type="predicted"/>
<keyword evidence="2" id="KW-0812">Transmembrane</keyword>
<dbReference type="VEuPathDB" id="VectorBase:AFAF005871"/>
<dbReference type="EnsemblMetazoa" id="AFAF005871-RA">
    <property type="protein sequence ID" value="AFAF005871-PA"/>
    <property type="gene ID" value="AFAF005871"/>
</dbReference>
<accession>A0A182Q9S1</accession>
<feature type="chain" id="PRO_5012610677" description="MIF4G-like type 2 domain-containing protein" evidence="3">
    <location>
        <begin position="16"/>
        <end position="759"/>
    </location>
</feature>
<dbReference type="AlphaFoldDB" id="A0A182Q9S1"/>
<feature type="domain" description="MIF4G-like type 2" evidence="4">
    <location>
        <begin position="525"/>
        <end position="726"/>
    </location>
</feature>
<dbReference type="Gene3D" id="1.25.40.180">
    <property type="match status" value="2"/>
</dbReference>
<evidence type="ECO:0000256" key="2">
    <source>
        <dbReference type="SAM" id="Phobius"/>
    </source>
</evidence>
<keyword evidence="6" id="KW-1185">Reference proteome</keyword>
<dbReference type="Pfam" id="PF09090">
    <property type="entry name" value="MIF4G_like_2"/>
    <property type="match status" value="1"/>
</dbReference>
<feature type="transmembrane region" description="Helical" evidence="2">
    <location>
        <begin position="49"/>
        <end position="68"/>
    </location>
</feature>
<evidence type="ECO:0000256" key="3">
    <source>
        <dbReference type="SAM" id="SignalP"/>
    </source>
</evidence>
<feature type="signal peptide" evidence="3">
    <location>
        <begin position="1"/>
        <end position="15"/>
    </location>
</feature>
<dbReference type="GO" id="GO:0000184">
    <property type="term" value="P:nuclear-transcribed mRNA catabolic process, nonsense-mediated decay"/>
    <property type="evidence" value="ECO:0007669"/>
    <property type="project" value="TreeGrafter"/>
</dbReference>
<dbReference type="GO" id="GO:0000339">
    <property type="term" value="F:RNA cap binding"/>
    <property type="evidence" value="ECO:0007669"/>
    <property type="project" value="InterPro"/>
</dbReference>
<organism evidence="5 6">
    <name type="scientific">Anopheles farauti</name>
    <dbReference type="NCBI Taxonomy" id="69004"/>
    <lineage>
        <taxon>Eukaryota</taxon>
        <taxon>Metazoa</taxon>
        <taxon>Ecdysozoa</taxon>
        <taxon>Arthropoda</taxon>
        <taxon>Hexapoda</taxon>
        <taxon>Insecta</taxon>
        <taxon>Pterygota</taxon>
        <taxon>Neoptera</taxon>
        <taxon>Endopterygota</taxon>
        <taxon>Diptera</taxon>
        <taxon>Nematocera</taxon>
        <taxon>Culicoidea</taxon>
        <taxon>Culicidae</taxon>
        <taxon>Anophelinae</taxon>
        <taxon>Anopheles</taxon>
    </lineage>
</organism>
<dbReference type="GO" id="GO:0006406">
    <property type="term" value="P:mRNA export from nucleus"/>
    <property type="evidence" value="ECO:0007669"/>
    <property type="project" value="InterPro"/>
</dbReference>
<keyword evidence="3" id="KW-0732">Signal</keyword>
<keyword evidence="2" id="KW-0472">Membrane</keyword>